<sequence length="120" mass="14226">SEEAMHRLIDLSKRLNVPFIIDQIAKFLDSLDRGYLPLKMILHFGYDVNAGFVATCDEMCVQEIDWKLIYQEMQGSPAYKAMSNENARRMLEWMEATEYKAMNEDNARRMLEWMETTKYK</sequence>
<keyword evidence="2" id="KW-1185">Reference proteome</keyword>
<dbReference type="EMBL" id="BTRK01000003">
    <property type="protein sequence ID" value="GMR44396.1"/>
    <property type="molecule type" value="Genomic_DNA"/>
</dbReference>
<dbReference type="Proteomes" id="UP001328107">
    <property type="component" value="Unassembled WGS sequence"/>
</dbReference>
<feature type="non-terminal residue" evidence="1">
    <location>
        <position position="1"/>
    </location>
</feature>
<reference evidence="2" key="1">
    <citation type="submission" date="2022-10" db="EMBL/GenBank/DDBJ databases">
        <title>Genome assembly of Pristionchus species.</title>
        <authorList>
            <person name="Yoshida K."/>
            <person name="Sommer R.J."/>
        </authorList>
    </citation>
    <scope>NUCLEOTIDE SEQUENCE [LARGE SCALE GENOMIC DNA]</scope>
    <source>
        <strain evidence="2">RS5460</strain>
    </source>
</reference>
<name>A0AAN4ZSM4_9BILA</name>
<proteinExistence type="predicted"/>
<dbReference type="AlphaFoldDB" id="A0AAN4ZSM4"/>
<evidence type="ECO:0000313" key="2">
    <source>
        <dbReference type="Proteomes" id="UP001328107"/>
    </source>
</evidence>
<protein>
    <submittedName>
        <fullName evidence="1">Uncharacterized protein</fullName>
    </submittedName>
</protein>
<gene>
    <name evidence="1" type="ORF">PMAYCL1PPCAC_14591</name>
</gene>
<comment type="caution">
    <text evidence="1">The sequence shown here is derived from an EMBL/GenBank/DDBJ whole genome shotgun (WGS) entry which is preliminary data.</text>
</comment>
<evidence type="ECO:0000313" key="1">
    <source>
        <dbReference type="EMBL" id="GMR44396.1"/>
    </source>
</evidence>
<organism evidence="1 2">
    <name type="scientific">Pristionchus mayeri</name>
    <dbReference type="NCBI Taxonomy" id="1317129"/>
    <lineage>
        <taxon>Eukaryota</taxon>
        <taxon>Metazoa</taxon>
        <taxon>Ecdysozoa</taxon>
        <taxon>Nematoda</taxon>
        <taxon>Chromadorea</taxon>
        <taxon>Rhabditida</taxon>
        <taxon>Rhabditina</taxon>
        <taxon>Diplogasteromorpha</taxon>
        <taxon>Diplogasteroidea</taxon>
        <taxon>Neodiplogasteridae</taxon>
        <taxon>Pristionchus</taxon>
    </lineage>
</organism>
<accession>A0AAN4ZSM4</accession>